<dbReference type="InterPro" id="IPR025668">
    <property type="entry name" value="Tnp_DDE_dom"/>
</dbReference>
<dbReference type="AlphaFoldDB" id="A0A1S1PAW6"/>
<sequence>MPKWVVGDRGYSGHGFREHIWTRGARLAIPATRNEEQLACLDWVYNNRNVVERLWARLERWCAVATRYETAAVHFTPDDSA</sequence>
<dbReference type="Proteomes" id="UP000180215">
    <property type="component" value="Unassembled WGS sequence"/>
</dbReference>
<reference evidence="2 3" key="1">
    <citation type="submission" date="2016-10" db="EMBL/GenBank/DDBJ databases">
        <title>Draft genome sequence of Methylobacterium extorquens CP3, a seed endophyte of Crotalaria pumila with plant growth-promoting and metal tolerance properties.</title>
        <authorList>
            <person name="Sanchez-Lopez A.S."/>
            <person name="Van Hamme J.D."/>
            <person name="Thijs S."/>
            <person name="Mcammond B.M."/>
            <person name="Stevens V."/>
            <person name="Gonzalez-Chavez M.D.C."/>
            <person name="Vangronsveld J."/>
        </authorList>
    </citation>
    <scope>NUCLEOTIDE SEQUENCE [LARGE SCALE GENOMIC DNA]</scope>
    <source>
        <strain evidence="2 3">CP3</strain>
    </source>
</reference>
<name>A0A1S1PAW6_METEX</name>
<accession>A0A1S1PAW6</accession>
<gene>
    <name evidence="2" type="ORF">BK022_01455</name>
</gene>
<evidence type="ECO:0000313" key="3">
    <source>
        <dbReference type="Proteomes" id="UP000180215"/>
    </source>
</evidence>
<protein>
    <submittedName>
        <fullName evidence="2">IS5 family transposase</fullName>
    </submittedName>
</protein>
<dbReference type="Pfam" id="PF13586">
    <property type="entry name" value="DDE_Tnp_1_2"/>
    <property type="match status" value="1"/>
</dbReference>
<comment type="caution">
    <text evidence="2">The sequence shown here is derived from an EMBL/GenBank/DDBJ whole genome shotgun (WGS) entry which is preliminary data.</text>
</comment>
<evidence type="ECO:0000313" key="2">
    <source>
        <dbReference type="EMBL" id="OHV18125.1"/>
    </source>
</evidence>
<proteinExistence type="predicted"/>
<feature type="domain" description="Transposase DDE" evidence="1">
    <location>
        <begin position="5"/>
        <end position="71"/>
    </location>
</feature>
<dbReference type="EMBL" id="MNAO01000007">
    <property type="protein sequence ID" value="OHV18125.1"/>
    <property type="molecule type" value="Genomic_DNA"/>
</dbReference>
<evidence type="ECO:0000259" key="1">
    <source>
        <dbReference type="Pfam" id="PF13586"/>
    </source>
</evidence>
<organism evidence="2 3">
    <name type="scientific">Methylorubrum extorquens</name>
    <name type="common">Methylobacterium dichloromethanicum</name>
    <name type="synonym">Methylobacterium extorquens</name>
    <dbReference type="NCBI Taxonomy" id="408"/>
    <lineage>
        <taxon>Bacteria</taxon>
        <taxon>Pseudomonadati</taxon>
        <taxon>Pseudomonadota</taxon>
        <taxon>Alphaproteobacteria</taxon>
        <taxon>Hyphomicrobiales</taxon>
        <taxon>Methylobacteriaceae</taxon>
        <taxon>Methylorubrum</taxon>
    </lineage>
</organism>